<accession>A0A8X7QK87</accession>
<evidence type="ECO:0000313" key="3">
    <source>
        <dbReference type="Proteomes" id="UP000886595"/>
    </source>
</evidence>
<feature type="compositionally biased region" description="Basic and acidic residues" evidence="1">
    <location>
        <begin position="53"/>
        <end position="63"/>
    </location>
</feature>
<feature type="compositionally biased region" description="Basic and acidic residues" evidence="1">
    <location>
        <begin position="70"/>
        <end position="108"/>
    </location>
</feature>
<gene>
    <name evidence="2" type="ORF">Bca52824_064048</name>
</gene>
<feature type="compositionally biased region" description="Basic and acidic residues" evidence="1">
    <location>
        <begin position="15"/>
        <end position="40"/>
    </location>
</feature>
<comment type="caution">
    <text evidence="2">The sequence shown here is derived from an EMBL/GenBank/DDBJ whole genome shotgun (WGS) entry which is preliminary data.</text>
</comment>
<dbReference type="EMBL" id="JAAMPC010000013">
    <property type="protein sequence ID" value="KAG2269493.1"/>
    <property type="molecule type" value="Genomic_DNA"/>
</dbReference>
<keyword evidence="3" id="KW-1185">Reference proteome</keyword>
<protein>
    <submittedName>
        <fullName evidence="2">Uncharacterized protein</fullName>
    </submittedName>
</protein>
<reference evidence="2 3" key="1">
    <citation type="submission" date="2020-02" db="EMBL/GenBank/DDBJ databases">
        <authorList>
            <person name="Ma Q."/>
            <person name="Huang Y."/>
            <person name="Song X."/>
            <person name="Pei D."/>
        </authorList>
    </citation>
    <scope>NUCLEOTIDE SEQUENCE [LARGE SCALE GENOMIC DNA]</scope>
    <source>
        <strain evidence="2">Sxm20200214</strain>
        <tissue evidence="2">Leaf</tissue>
    </source>
</reference>
<evidence type="ECO:0000256" key="1">
    <source>
        <dbReference type="SAM" id="MobiDB-lite"/>
    </source>
</evidence>
<name>A0A8X7QK87_BRACI</name>
<dbReference type="Proteomes" id="UP000886595">
    <property type="component" value="Unassembled WGS sequence"/>
</dbReference>
<proteinExistence type="predicted"/>
<evidence type="ECO:0000313" key="2">
    <source>
        <dbReference type="EMBL" id="KAG2269493.1"/>
    </source>
</evidence>
<sequence>MSKNSCGATRARSGRRFDFETPSDRATRADKDSSDQRSFHYELQGSGKACCEAPRRRNFEGHMHKNLLLDSDRPRKTDKESPENDTRENQSGEKHGRRQDDRRNNSNR</sequence>
<feature type="region of interest" description="Disordered" evidence="1">
    <location>
        <begin position="1"/>
        <end position="108"/>
    </location>
</feature>
<organism evidence="2 3">
    <name type="scientific">Brassica carinata</name>
    <name type="common">Ethiopian mustard</name>
    <name type="synonym">Abyssinian cabbage</name>
    <dbReference type="NCBI Taxonomy" id="52824"/>
    <lineage>
        <taxon>Eukaryota</taxon>
        <taxon>Viridiplantae</taxon>
        <taxon>Streptophyta</taxon>
        <taxon>Embryophyta</taxon>
        <taxon>Tracheophyta</taxon>
        <taxon>Spermatophyta</taxon>
        <taxon>Magnoliopsida</taxon>
        <taxon>eudicotyledons</taxon>
        <taxon>Gunneridae</taxon>
        <taxon>Pentapetalae</taxon>
        <taxon>rosids</taxon>
        <taxon>malvids</taxon>
        <taxon>Brassicales</taxon>
        <taxon>Brassicaceae</taxon>
        <taxon>Brassiceae</taxon>
        <taxon>Brassica</taxon>
    </lineage>
</organism>
<dbReference type="AlphaFoldDB" id="A0A8X7QK87"/>